<reference evidence="1" key="2">
    <citation type="submission" date="2020-11" db="EMBL/GenBank/DDBJ databases">
        <authorList>
            <person name="McCartney M.A."/>
            <person name="Auch B."/>
            <person name="Kono T."/>
            <person name="Mallez S."/>
            <person name="Becker A."/>
            <person name="Gohl D.M."/>
            <person name="Silverstein K.A.T."/>
            <person name="Koren S."/>
            <person name="Bechman K.B."/>
            <person name="Herman A."/>
            <person name="Abrahante J.E."/>
            <person name="Garbe J."/>
        </authorList>
    </citation>
    <scope>NUCLEOTIDE SEQUENCE</scope>
    <source>
        <strain evidence="1">Duluth1</strain>
        <tissue evidence="1">Whole animal</tissue>
    </source>
</reference>
<comment type="caution">
    <text evidence="1">The sequence shown here is derived from an EMBL/GenBank/DDBJ whole genome shotgun (WGS) entry which is preliminary data.</text>
</comment>
<sequence>MEDTEIALEENQQDCTTEIMSQIGKHTSDLSSAINSSENNLSTQMEKSAIDTRRSIEDTQIALKENQQDCTTEIVSQIGKQASYLNSELKSSETNVSTHIEKSSIDTRRAIKDTEIALEENQQDCTTESMSQFGKHTSDLSSAMHSAENNLSTQIEKSAMDTRRSIEDTLMAVKENQQDCTRGNYITNRETDIISK</sequence>
<accession>A0A9D4FD00</accession>
<dbReference type="Proteomes" id="UP000828390">
    <property type="component" value="Unassembled WGS sequence"/>
</dbReference>
<gene>
    <name evidence="1" type="ORF">DPMN_150258</name>
</gene>
<keyword evidence="2" id="KW-1185">Reference proteome</keyword>
<reference evidence="1" key="1">
    <citation type="journal article" date="2019" name="bioRxiv">
        <title>The Genome of the Zebra Mussel, Dreissena polymorpha: A Resource for Invasive Species Research.</title>
        <authorList>
            <person name="McCartney M.A."/>
            <person name="Auch B."/>
            <person name="Kono T."/>
            <person name="Mallez S."/>
            <person name="Zhang Y."/>
            <person name="Obille A."/>
            <person name="Becker A."/>
            <person name="Abrahante J.E."/>
            <person name="Garbe J."/>
            <person name="Badalamenti J.P."/>
            <person name="Herman A."/>
            <person name="Mangelson H."/>
            <person name="Liachko I."/>
            <person name="Sullivan S."/>
            <person name="Sone E.D."/>
            <person name="Koren S."/>
            <person name="Silverstein K.A.T."/>
            <person name="Beckman K.B."/>
            <person name="Gohl D.M."/>
        </authorList>
    </citation>
    <scope>NUCLEOTIDE SEQUENCE</scope>
    <source>
        <strain evidence="1">Duluth1</strain>
        <tissue evidence="1">Whole animal</tissue>
    </source>
</reference>
<evidence type="ECO:0000313" key="1">
    <source>
        <dbReference type="EMBL" id="KAH3796689.1"/>
    </source>
</evidence>
<evidence type="ECO:0000313" key="2">
    <source>
        <dbReference type="Proteomes" id="UP000828390"/>
    </source>
</evidence>
<dbReference type="EMBL" id="JAIWYP010000007">
    <property type="protein sequence ID" value="KAH3796689.1"/>
    <property type="molecule type" value="Genomic_DNA"/>
</dbReference>
<name>A0A9D4FD00_DREPO</name>
<dbReference type="AlphaFoldDB" id="A0A9D4FD00"/>
<proteinExistence type="predicted"/>
<protein>
    <submittedName>
        <fullName evidence="1">Uncharacterized protein</fullName>
    </submittedName>
</protein>
<organism evidence="1 2">
    <name type="scientific">Dreissena polymorpha</name>
    <name type="common">Zebra mussel</name>
    <name type="synonym">Mytilus polymorpha</name>
    <dbReference type="NCBI Taxonomy" id="45954"/>
    <lineage>
        <taxon>Eukaryota</taxon>
        <taxon>Metazoa</taxon>
        <taxon>Spiralia</taxon>
        <taxon>Lophotrochozoa</taxon>
        <taxon>Mollusca</taxon>
        <taxon>Bivalvia</taxon>
        <taxon>Autobranchia</taxon>
        <taxon>Heteroconchia</taxon>
        <taxon>Euheterodonta</taxon>
        <taxon>Imparidentia</taxon>
        <taxon>Neoheterodontei</taxon>
        <taxon>Myida</taxon>
        <taxon>Dreissenoidea</taxon>
        <taxon>Dreissenidae</taxon>
        <taxon>Dreissena</taxon>
    </lineage>
</organism>